<evidence type="ECO:0000313" key="2">
    <source>
        <dbReference type="EMBL" id="REG10882.1"/>
    </source>
</evidence>
<dbReference type="EMBL" id="QUMS01000001">
    <property type="protein sequence ID" value="REG10882.1"/>
    <property type="molecule type" value="Genomic_DNA"/>
</dbReference>
<dbReference type="InterPro" id="IPR010787">
    <property type="entry name" value="DUF1385"/>
</dbReference>
<keyword evidence="1" id="KW-1133">Transmembrane helix</keyword>
<keyword evidence="1" id="KW-0812">Transmembrane</keyword>
<keyword evidence="1" id="KW-0472">Membrane</keyword>
<evidence type="ECO:0000256" key="1">
    <source>
        <dbReference type="SAM" id="Phobius"/>
    </source>
</evidence>
<proteinExistence type="predicted"/>
<dbReference type="Proteomes" id="UP000256388">
    <property type="component" value="Unassembled WGS sequence"/>
</dbReference>
<dbReference type="AlphaFoldDB" id="A0A347ZTB2"/>
<dbReference type="PANTHER" id="PTHR42867:SF1">
    <property type="entry name" value="MEMBRANE PROTEIN-RELATED"/>
    <property type="match status" value="1"/>
</dbReference>
<reference evidence="2 3" key="1">
    <citation type="submission" date="2018-08" db="EMBL/GenBank/DDBJ databases">
        <title>Genomic Encyclopedia of Type Strains, Phase IV (KMG-IV): sequencing the most valuable type-strain genomes for metagenomic binning, comparative biology and taxonomic classification.</title>
        <authorList>
            <person name="Goeker M."/>
        </authorList>
    </citation>
    <scope>NUCLEOTIDE SEQUENCE [LARGE SCALE GENOMIC DNA]</scope>
    <source>
        <strain evidence="2 3">DSM 23923</strain>
    </source>
</reference>
<dbReference type="RefSeq" id="WP_116224034.1">
    <property type="nucleotide sequence ID" value="NZ_AP018437.1"/>
</dbReference>
<feature type="transmembrane region" description="Helical" evidence="1">
    <location>
        <begin position="196"/>
        <end position="217"/>
    </location>
</feature>
<sequence>MSESKMPHYGGQALIEGVLMRGKNYLVASFRNPQGEIVSEQEELQGIYKSGLAKVPFFRGLIILWDSLVLGMKYITLSANLQAEEEEEKIEGTSLVLTMLVSVALAVGLFFILPTVIAELLSKWFQASHLTNNVIEGFVRLALLIGYIWAIGRAEDIARVFAYHGAEHKTINAYEDGVEINVENVMKYPVEHPRCGTAFLLTLVILSILVFSLLGPMTIWLKILSRVLLIPVLAMLSYELIRWMGDHQENKLVKIMVAPNLALQKLTTREPDAKMVEVAISSFKQLLQLEGSN</sequence>
<protein>
    <submittedName>
        <fullName evidence="2">Uncharacterized protein YqhQ</fullName>
    </submittedName>
</protein>
<feature type="transmembrane region" description="Helical" evidence="1">
    <location>
        <begin position="95"/>
        <end position="121"/>
    </location>
</feature>
<organism evidence="2 3">
    <name type="scientific">Pelolinea submarina</name>
    <dbReference type="NCBI Taxonomy" id="913107"/>
    <lineage>
        <taxon>Bacteria</taxon>
        <taxon>Bacillati</taxon>
        <taxon>Chloroflexota</taxon>
        <taxon>Anaerolineae</taxon>
        <taxon>Anaerolineales</taxon>
        <taxon>Anaerolineaceae</taxon>
        <taxon>Pelolinea</taxon>
    </lineage>
</organism>
<comment type="caution">
    <text evidence="2">The sequence shown here is derived from an EMBL/GenBank/DDBJ whole genome shotgun (WGS) entry which is preliminary data.</text>
</comment>
<gene>
    <name evidence="2" type="ORF">DFR64_0750</name>
</gene>
<dbReference type="Pfam" id="PF07136">
    <property type="entry name" value="DUF1385"/>
    <property type="match status" value="1"/>
</dbReference>
<name>A0A347ZTB2_9CHLR</name>
<dbReference type="OrthoDB" id="9784805at2"/>
<accession>A0A347ZTB2</accession>
<dbReference type="PANTHER" id="PTHR42867">
    <property type="entry name" value="MEMBRANE PROTEIN-RELATED"/>
    <property type="match status" value="1"/>
</dbReference>
<evidence type="ECO:0000313" key="3">
    <source>
        <dbReference type="Proteomes" id="UP000256388"/>
    </source>
</evidence>
<keyword evidence="3" id="KW-1185">Reference proteome</keyword>